<comment type="caution">
    <text evidence="2">The sequence shown here is derived from an EMBL/GenBank/DDBJ whole genome shotgun (WGS) entry which is preliminary data.</text>
</comment>
<sequence>MLYFWILTVILFALPVGLVMLTWDRSQADARECVIRWQIIASALYFLATGPTSQGGETALLMMLLGALIAATALLVRHCTGGHGQGYFHF</sequence>
<feature type="transmembrane region" description="Helical" evidence="1">
    <location>
        <begin position="59"/>
        <end position="76"/>
    </location>
</feature>
<dbReference type="RefSeq" id="WP_021918766.1">
    <property type="nucleotide sequence ID" value="NZ_CAKXKJ010000006.1"/>
</dbReference>
<dbReference type="Proteomes" id="UP000260649">
    <property type="component" value="Unassembled WGS sequence"/>
</dbReference>
<evidence type="ECO:0000256" key="1">
    <source>
        <dbReference type="SAM" id="Phobius"/>
    </source>
</evidence>
<reference evidence="2 3" key="1">
    <citation type="submission" date="2018-07" db="EMBL/GenBank/DDBJ databases">
        <title>GABA Modulating Bacteria of the Human Gut Microbiota.</title>
        <authorList>
            <person name="Strandwitz P."/>
            <person name="Kim K.H."/>
            <person name="Terekhova D."/>
            <person name="Liu J.K."/>
            <person name="Sharma A."/>
            <person name="Levering J."/>
            <person name="Mcdonald D."/>
            <person name="Dietrich D."/>
            <person name="Ramadhar T.R."/>
            <person name="Lekbua A."/>
            <person name="Mroue N."/>
            <person name="Liston C."/>
            <person name="Stewart E.J."/>
            <person name="Dubin M.J."/>
            <person name="Zengler K."/>
            <person name="Knight R."/>
            <person name="Gilbert J.A."/>
            <person name="Clardy J."/>
            <person name="Lewis K."/>
        </authorList>
    </citation>
    <scope>NUCLEOTIDE SEQUENCE [LARGE SCALE GENOMIC DNA]</scope>
    <source>
        <strain evidence="2 3">KLE1738</strain>
    </source>
</reference>
<dbReference type="EMBL" id="QQRQ01000006">
    <property type="protein sequence ID" value="RFT06829.1"/>
    <property type="molecule type" value="Genomic_DNA"/>
</dbReference>
<keyword evidence="3" id="KW-1185">Reference proteome</keyword>
<keyword evidence="1" id="KW-0812">Transmembrane</keyword>
<name>A0A3E2B489_9FIRM</name>
<accession>A0A3E2B489</accession>
<gene>
    <name evidence="2" type="ORF">DV520_05090</name>
</gene>
<feature type="transmembrane region" description="Helical" evidence="1">
    <location>
        <begin position="6"/>
        <end position="23"/>
    </location>
</feature>
<proteinExistence type="predicted"/>
<organism evidence="2 3">
    <name type="scientific">Evtepia gabavorous</name>
    <dbReference type="NCBI Taxonomy" id="2211183"/>
    <lineage>
        <taxon>Bacteria</taxon>
        <taxon>Bacillati</taxon>
        <taxon>Bacillota</taxon>
        <taxon>Clostridia</taxon>
        <taxon>Eubacteriales</taxon>
        <taxon>Evtepia</taxon>
    </lineage>
</organism>
<dbReference type="GeneID" id="97995110"/>
<keyword evidence="1" id="KW-1133">Transmembrane helix</keyword>
<keyword evidence="1" id="KW-0472">Membrane</keyword>
<dbReference type="AlphaFoldDB" id="A0A3E2B489"/>
<protein>
    <submittedName>
        <fullName evidence="2">Uncharacterized protein</fullName>
    </submittedName>
</protein>
<evidence type="ECO:0000313" key="3">
    <source>
        <dbReference type="Proteomes" id="UP000260649"/>
    </source>
</evidence>
<feature type="transmembrane region" description="Helical" evidence="1">
    <location>
        <begin position="35"/>
        <end position="53"/>
    </location>
</feature>
<evidence type="ECO:0000313" key="2">
    <source>
        <dbReference type="EMBL" id="RFT06829.1"/>
    </source>
</evidence>